<keyword evidence="12" id="KW-1185">Reference proteome</keyword>
<comment type="caution">
    <text evidence="11">The sequence shown here is derived from an EMBL/GenBank/DDBJ whole genome shotgun (WGS) entry which is preliminary data.</text>
</comment>
<dbReference type="InterPro" id="IPR001240">
    <property type="entry name" value="PRAI_dom"/>
</dbReference>
<evidence type="ECO:0000256" key="8">
    <source>
        <dbReference type="ARBA" id="ARBA00023235"/>
    </source>
</evidence>
<dbReference type="InterPro" id="IPR044643">
    <property type="entry name" value="TrpF_fam"/>
</dbReference>
<evidence type="ECO:0000256" key="1">
    <source>
        <dbReference type="ARBA" id="ARBA00001164"/>
    </source>
</evidence>
<dbReference type="Pfam" id="PF00697">
    <property type="entry name" value="PRAI"/>
    <property type="match status" value="1"/>
</dbReference>
<comment type="pathway">
    <text evidence="2 9">Amino-acid biosynthesis; L-tryptophan biosynthesis; L-tryptophan from chorismate: step 3/5.</text>
</comment>
<evidence type="ECO:0000313" key="11">
    <source>
        <dbReference type="EMBL" id="MDQ0467232.1"/>
    </source>
</evidence>
<comment type="similarity">
    <text evidence="9">Belongs to the TrpF family.</text>
</comment>
<evidence type="ECO:0000256" key="6">
    <source>
        <dbReference type="ARBA" id="ARBA00022822"/>
    </source>
</evidence>
<evidence type="ECO:0000256" key="3">
    <source>
        <dbReference type="ARBA" id="ARBA00012572"/>
    </source>
</evidence>
<dbReference type="InterPro" id="IPR011060">
    <property type="entry name" value="RibuloseP-bd_barrel"/>
</dbReference>
<evidence type="ECO:0000256" key="7">
    <source>
        <dbReference type="ARBA" id="ARBA00023141"/>
    </source>
</evidence>
<dbReference type="SUPFAM" id="SSF51366">
    <property type="entry name" value="Ribulose-phoshate binding barrel"/>
    <property type="match status" value="1"/>
</dbReference>
<dbReference type="HAMAP" id="MF_00135">
    <property type="entry name" value="PRAI"/>
    <property type="match status" value="1"/>
</dbReference>
<dbReference type="GO" id="GO:0004640">
    <property type="term" value="F:phosphoribosylanthranilate isomerase activity"/>
    <property type="evidence" value="ECO:0007669"/>
    <property type="project" value="UniProtKB-EC"/>
</dbReference>
<proteinExistence type="inferred from homology"/>
<keyword evidence="6 9" id="KW-0822">Tryptophan biosynthesis</keyword>
<dbReference type="EC" id="5.3.1.24" evidence="3 9"/>
<evidence type="ECO:0000256" key="5">
    <source>
        <dbReference type="ARBA" id="ARBA00022605"/>
    </source>
</evidence>
<sequence>MPFVKICGLSTPDTLDAALDAGAEMIGFVFFAKSPRYVTLERAAALGRRVGGRARQAVLTVDAGDTELEAIVAALRPDVLQLHGRESPERVAAIRARHGLPVMKALGVAAAADLAAMEAYRGVADAILADAKPPKDAVRPGGNGRAFDWTLLAGRERPRPLVLSGGLDPDNVGEAIRIVRPDGVDVSSGVEDQPGVKNPDRIFAFVAAARAAFAQIHEALPLEAWSGERRAPRPAVPATGP</sequence>
<comment type="catalytic activity">
    <reaction evidence="1 9">
        <text>N-(5-phospho-beta-D-ribosyl)anthranilate = 1-(2-carboxyphenylamino)-1-deoxy-D-ribulose 5-phosphate</text>
        <dbReference type="Rhea" id="RHEA:21540"/>
        <dbReference type="ChEBI" id="CHEBI:18277"/>
        <dbReference type="ChEBI" id="CHEBI:58613"/>
        <dbReference type="EC" id="5.3.1.24"/>
    </reaction>
</comment>
<evidence type="ECO:0000313" key="12">
    <source>
        <dbReference type="Proteomes" id="UP001242480"/>
    </source>
</evidence>
<dbReference type="EMBL" id="JAUSVX010000001">
    <property type="protein sequence ID" value="MDQ0467232.1"/>
    <property type="molecule type" value="Genomic_DNA"/>
</dbReference>
<dbReference type="Gene3D" id="3.20.20.70">
    <property type="entry name" value="Aldolase class I"/>
    <property type="match status" value="1"/>
</dbReference>
<protein>
    <recommendedName>
        <fullName evidence="4 9">N-(5'-phosphoribosyl)anthranilate isomerase</fullName>
        <shortName evidence="9">PRAI</shortName>
        <ecNumber evidence="3 9">5.3.1.24</ecNumber>
    </recommendedName>
</protein>
<keyword evidence="7 9" id="KW-0057">Aromatic amino acid biosynthesis</keyword>
<dbReference type="InterPro" id="IPR013785">
    <property type="entry name" value="Aldolase_TIM"/>
</dbReference>
<keyword evidence="8 9" id="KW-0413">Isomerase</keyword>
<feature type="domain" description="N-(5'phosphoribosyl) anthranilate isomerase (PRAI)" evidence="10">
    <location>
        <begin position="4"/>
        <end position="207"/>
    </location>
</feature>
<dbReference type="Proteomes" id="UP001242480">
    <property type="component" value="Unassembled WGS sequence"/>
</dbReference>
<accession>A0ABU0IYZ5</accession>
<evidence type="ECO:0000256" key="2">
    <source>
        <dbReference type="ARBA" id="ARBA00004664"/>
    </source>
</evidence>
<evidence type="ECO:0000256" key="9">
    <source>
        <dbReference type="HAMAP-Rule" id="MF_00135"/>
    </source>
</evidence>
<dbReference type="PANTHER" id="PTHR42894:SF1">
    <property type="entry name" value="N-(5'-PHOSPHORIBOSYL)ANTHRANILATE ISOMERASE"/>
    <property type="match status" value="1"/>
</dbReference>
<organism evidence="11 12">
    <name type="scientific">Labrys wisconsinensis</name>
    <dbReference type="NCBI Taxonomy" id="425677"/>
    <lineage>
        <taxon>Bacteria</taxon>
        <taxon>Pseudomonadati</taxon>
        <taxon>Pseudomonadota</taxon>
        <taxon>Alphaproteobacteria</taxon>
        <taxon>Hyphomicrobiales</taxon>
        <taxon>Xanthobacteraceae</taxon>
        <taxon>Labrys</taxon>
    </lineage>
</organism>
<dbReference type="PANTHER" id="PTHR42894">
    <property type="entry name" value="N-(5'-PHOSPHORIBOSYL)ANTHRANILATE ISOMERASE"/>
    <property type="match status" value="1"/>
</dbReference>
<name>A0ABU0IYZ5_9HYPH</name>
<gene>
    <name evidence="9" type="primary">trpF</name>
    <name evidence="11" type="ORF">QO011_000227</name>
</gene>
<dbReference type="NCBIfam" id="NF002295">
    <property type="entry name" value="PRK01222.1-1"/>
    <property type="match status" value="1"/>
</dbReference>
<evidence type="ECO:0000259" key="10">
    <source>
        <dbReference type="Pfam" id="PF00697"/>
    </source>
</evidence>
<dbReference type="CDD" id="cd00405">
    <property type="entry name" value="PRAI"/>
    <property type="match status" value="1"/>
</dbReference>
<keyword evidence="5 9" id="KW-0028">Amino-acid biosynthesis</keyword>
<evidence type="ECO:0000256" key="4">
    <source>
        <dbReference type="ARBA" id="ARBA00022272"/>
    </source>
</evidence>
<dbReference type="RefSeq" id="WP_307266599.1">
    <property type="nucleotide sequence ID" value="NZ_JAUSVX010000001.1"/>
</dbReference>
<reference evidence="11 12" key="1">
    <citation type="submission" date="2023-07" db="EMBL/GenBank/DDBJ databases">
        <title>Genomic Encyclopedia of Type Strains, Phase IV (KMG-IV): sequencing the most valuable type-strain genomes for metagenomic binning, comparative biology and taxonomic classification.</title>
        <authorList>
            <person name="Goeker M."/>
        </authorList>
    </citation>
    <scope>NUCLEOTIDE SEQUENCE [LARGE SCALE GENOMIC DNA]</scope>
    <source>
        <strain evidence="11 12">DSM 19619</strain>
    </source>
</reference>